<sequence length="117" mass="13017">MIIKRINPMSKSQQKFSSSVSHDEAVVKMLRENPSYAQLYLQVALDEIYEDQGIPAYLIALRRVIESRGGIGEIAAKSGLSRQQLYRTLSDNGNPTLTTLMKVTRAAGVKLFDSTVK</sequence>
<organism evidence="1 2">
    <name type="scientific">Enterobacter genomosp. O</name>
    <dbReference type="NCBI Taxonomy" id="2364150"/>
    <lineage>
        <taxon>Bacteria</taxon>
        <taxon>Pseudomonadati</taxon>
        <taxon>Pseudomonadota</taxon>
        <taxon>Gammaproteobacteria</taxon>
        <taxon>Enterobacterales</taxon>
        <taxon>Enterobacteriaceae</taxon>
        <taxon>Enterobacter</taxon>
        <taxon>Enterobacter cloacae complex</taxon>
        <taxon>Enterobacter cloacae complex clade O</taxon>
    </lineage>
</organism>
<dbReference type="InterPro" id="IPR014057">
    <property type="entry name" value="HI1420"/>
</dbReference>
<dbReference type="EMBL" id="LRCR01000014">
    <property type="protein sequence ID" value="KUQ83993.1"/>
    <property type="molecule type" value="Genomic_DNA"/>
</dbReference>
<keyword evidence="2" id="KW-1185">Reference proteome</keyword>
<dbReference type="AlphaFoldDB" id="A0A0X4EQJ5"/>
<dbReference type="PANTHER" id="PTHR40275">
    <property type="entry name" value="SSL7038 PROTEIN"/>
    <property type="match status" value="1"/>
</dbReference>
<evidence type="ECO:0000313" key="2">
    <source>
        <dbReference type="Proteomes" id="UP000064715"/>
    </source>
</evidence>
<dbReference type="PANTHER" id="PTHR40275:SF1">
    <property type="entry name" value="SSL7038 PROTEIN"/>
    <property type="match status" value="1"/>
</dbReference>
<reference evidence="2" key="1">
    <citation type="submission" date="2016-01" db="EMBL/GenBank/DDBJ databases">
        <title>WGS of SAMN04407783.</title>
        <authorList>
            <person name="Adams M."/>
            <person name="Sutton G."/>
            <person name="Nelson K."/>
            <person name="Thaden J."/>
            <person name="Fowler V."/>
            <person name="Mccorrison J."/>
            <person name="Sanka R."/>
            <person name="Brinkac L."/>
            <person name="Nierman W."/>
        </authorList>
    </citation>
    <scope>NUCLEOTIDE SEQUENCE [LARGE SCALE GENOMIC DNA]</scope>
    <source>
        <strain evidence="2">GN04363</strain>
    </source>
</reference>
<name>A0A0X4EQJ5_9ENTR</name>
<evidence type="ECO:0000313" key="1">
    <source>
        <dbReference type="EMBL" id="KUQ83993.1"/>
    </source>
</evidence>
<dbReference type="Pfam" id="PF21716">
    <property type="entry name" value="dnstrm_HI1420"/>
    <property type="match status" value="1"/>
</dbReference>
<dbReference type="SUPFAM" id="SSF47413">
    <property type="entry name" value="lambda repressor-like DNA-binding domains"/>
    <property type="match status" value="1"/>
</dbReference>
<dbReference type="InterPro" id="IPR001387">
    <property type="entry name" value="Cro/C1-type_HTH"/>
</dbReference>
<accession>A0A0X4EQJ5</accession>
<dbReference type="GO" id="GO:0003677">
    <property type="term" value="F:DNA binding"/>
    <property type="evidence" value="ECO:0007669"/>
    <property type="project" value="UniProtKB-KW"/>
</dbReference>
<protein>
    <submittedName>
        <fullName evidence="1">DNA-binding protein</fullName>
    </submittedName>
</protein>
<proteinExistence type="predicted"/>
<comment type="caution">
    <text evidence="1">The sequence shown here is derived from an EMBL/GenBank/DDBJ whole genome shotgun (WGS) entry which is preliminary data.</text>
</comment>
<dbReference type="InterPro" id="IPR010982">
    <property type="entry name" value="Lambda_DNA-bd_dom_sf"/>
</dbReference>
<dbReference type="CDD" id="cd00093">
    <property type="entry name" value="HTH_XRE"/>
    <property type="match status" value="1"/>
</dbReference>
<dbReference type="Proteomes" id="UP000064715">
    <property type="component" value="Unassembled WGS sequence"/>
</dbReference>
<gene>
    <name evidence="1" type="ORF">AWI28_14645</name>
</gene>
<keyword evidence="1" id="KW-0238">DNA-binding</keyword>